<dbReference type="EMBL" id="CAXITT010000206">
    <property type="protein sequence ID" value="CAL1535573.1"/>
    <property type="molecule type" value="Genomic_DNA"/>
</dbReference>
<evidence type="ECO:0000256" key="3">
    <source>
        <dbReference type="ARBA" id="ARBA00022989"/>
    </source>
</evidence>
<dbReference type="PROSITE" id="PS50262">
    <property type="entry name" value="G_PROTEIN_RECEP_F1_2"/>
    <property type="match status" value="1"/>
</dbReference>
<feature type="transmembrane region" description="Helical" evidence="5">
    <location>
        <begin position="39"/>
        <end position="60"/>
    </location>
</feature>
<dbReference type="GO" id="GO:0016020">
    <property type="term" value="C:membrane"/>
    <property type="evidence" value="ECO:0007669"/>
    <property type="project" value="UniProtKB-SubCell"/>
</dbReference>
<protein>
    <recommendedName>
        <fullName evidence="6">G-protein coupled receptors family 1 profile domain-containing protein</fullName>
    </recommendedName>
</protein>
<accession>A0AAV2HPZ4</accession>
<proteinExistence type="predicted"/>
<dbReference type="InterPro" id="IPR017452">
    <property type="entry name" value="GPCR_Rhodpsn_7TM"/>
</dbReference>
<evidence type="ECO:0000256" key="1">
    <source>
        <dbReference type="ARBA" id="ARBA00004370"/>
    </source>
</evidence>
<reference evidence="7 8" key="1">
    <citation type="submission" date="2024-04" db="EMBL/GenBank/DDBJ databases">
        <authorList>
            <consortium name="Genoscope - CEA"/>
            <person name="William W."/>
        </authorList>
    </citation>
    <scope>NUCLEOTIDE SEQUENCE [LARGE SCALE GENOMIC DNA]</scope>
</reference>
<name>A0AAV2HPZ4_LYMST</name>
<feature type="non-terminal residue" evidence="7">
    <location>
        <position position="1"/>
    </location>
</feature>
<sequence length="99" mass="11533">FFFCLVLVGQEIHIIDDILSENKQHPGLFSKFSHDSCKIFMFADAVCNLMSTWLIVAMAIERLCVVYMPFRRNMWCQQRGAVIIIISLFCVFSCTQVFR</sequence>
<organism evidence="7 8">
    <name type="scientific">Lymnaea stagnalis</name>
    <name type="common">Great pond snail</name>
    <name type="synonym">Helix stagnalis</name>
    <dbReference type="NCBI Taxonomy" id="6523"/>
    <lineage>
        <taxon>Eukaryota</taxon>
        <taxon>Metazoa</taxon>
        <taxon>Spiralia</taxon>
        <taxon>Lophotrochozoa</taxon>
        <taxon>Mollusca</taxon>
        <taxon>Gastropoda</taxon>
        <taxon>Heterobranchia</taxon>
        <taxon>Euthyneura</taxon>
        <taxon>Panpulmonata</taxon>
        <taxon>Hygrophila</taxon>
        <taxon>Lymnaeoidea</taxon>
        <taxon>Lymnaeidae</taxon>
        <taxon>Lymnaea</taxon>
    </lineage>
</organism>
<dbReference type="AlphaFoldDB" id="A0AAV2HPZ4"/>
<evidence type="ECO:0000256" key="5">
    <source>
        <dbReference type="SAM" id="Phobius"/>
    </source>
</evidence>
<comment type="caution">
    <text evidence="7">The sequence shown here is derived from an EMBL/GenBank/DDBJ whole genome shotgun (WGS) entry which is preliminary data.</text>
</comment>
<keyword evidence="4 5" id="KW-0472">Membrane</keyword>
<feature type="transmembrane region" description="Helical" evidence="5">
    <location>
        <begin position="81"/>
        <end position="98"/>
    </location>
</feature>
<dbReference type="SUPFAM" id="SSF81321">
    <property type="entry name" value="Family A G protein-coupled receptor-like"/>
    <property type="match status" value="1"/>
</dbReference>
<keyword evidence="3 5" id="KW-1133">Transmembrane helix</keyword>
<evidence type="ECO:0000256" key="4">
    <source>
        <dbReference type="ARBA" id="ARBA00023136"/>
    </source>
</evidence>
<keyword evidence="2 5" id="KW-0812">Transmembrane</keyword>
<evidence type="ECO:0000256" key="2">
    <source>
        <dbReference type="ARBA" id="ARBA00022692"/>
    </source>
</evidence>
<dbReference type="Proteomes" id="UP001497497">
    <property type="component" value="Unassembled WGS sequence"/>
</dbReference>
<dbReference type="GO" id="GO:0004930">
    <property type="term" value="F:G protein-coupled receptor activity"/>
    <property type="evidence" value="ECO:0007669"/>
    <property type="project" value="InterPro"/>
</dbReference>
<keyword evidence="8" id="KW-1185">Reference proteome</keyword>
<gene>
    <name evidence="7" type="ORF">GSLYS_00009533001</name>
</gene>
<evidence type="ECO:0000313" key="7">
    <source>
        <dbReference type="EMBL" id="CAL1535573.1"/>
    </source>
</evidence>
<feature type="domain" description="G-protein coupled receptors family 1 profile" evidence="6">
    <location>
        <begin position="1"/>
        <end position="99"/>
    </location>
</feature>
<dbReference type="Gene3D" id="1.20.1070.10">
    <property type="entry name" value="Rhodopsin 7-helix transmembrane proteins"/>
    <property type="match status" value="1"/>
</dbReference>
<dbReference type="InterPro" id="IPR000276">
    <property type="entry name" value="GPCR_Rhodpsn"/>
</dbReference>
<comment type="subcellular location">
    <subcellularLocation>
        <location evidence="1">Membrane</location>
    </subcellularLocation>
</comment>
<dbReference type="Pfam" id="PF00001">
    <property type="entry name" value="7tm_1"/>
    <property type="match status" value="1"/>
</dbReference>
<evidence type="ECO:0000259" key="6">
    <source>
        <dbReference type="PROSITE" id="PS50262"/>
    </source>
</evidence>
<evidence type="ECO:0000313" key="8">
    <source>
        <dbReference type="Proteomes" id="UP001497497"/>
    </source>
</evidence>